<sequence>MTATTPDIRIARVYDADDDTKAGVRLLVDRIWPRGIRKADLQPDAWLRDIAPSTALRKWFGHDPAKWEEFRRLYAAELDARPEAVEAALDWCRRGPVTLLYGASDREHNQAVLLRDYLRDRLGRD</sequence>
<comment type="caution">
    <text evidence="1">The sequence shown here is derived from an EMBL/GenBank/DDBJ whole genome shotgun (WGS) entry which is preliminary data.</text>
</comment>
<dbReference type="PANTHER" id="PTHR36849">
    <property type="entry name" value="CYTOPLASMIC PROTEIN-RELATED"/>
    <property type="match status" value="1"/>
</dbReference>
<dbReference type="EMBL" id="JAHKNG010000006">
    <property type="protein sequence ID" value="MBU3029553.1"/>
    <property type="molecule type" value="Genomic_DNA"/>
</dbReference>
<organism evidence="1 2">
    <name type="scientific">Paracoccus marinaquae</name>
    <dbReference type="NCBI Taxonomy" id="2841926"/>
    <lineage>
        <taxon>Bacteria</taxon>
        <taxon>Pseudomonadati</taxon>
        <taxon>Pseudomonadota</taxon>
        <taxon>Alphaproteobacteria</taxon>
        <taxon>Rhodobacterales</taxon>
        <taxon>Paracoccaceae</taxon>
        <taxon>Paracoccus</taxon>
    </lineage>
</organism>
<name>A0ABS6AGB4_9RHOB</name>
<accession>A0ABS6AGB4</accession>
<gene>
    <name evidence="1" type="ORF">KNW02_05370</name>
</gene>
<reference evidence="1" key="1">
    <citation type="submission" date="2021-06" db="EMBL/GenBank/DDBJ databases">
        <title>Paracoccus bacterium XHP0099 sp. nov., isolated from the surface waters of the Yellow Sea.</title>
        <authorList>
            <person name="Xue H."/>
            <person name="Zhang D."/>
        </authorList>
    </citation>
    <scope>NUCLEOTIDE SEQUENCE</scope>
    <source>
        <strain evidence="1">XHP0099</strain>
    </source>
</reference>
<proteinExistence type="predicted"/>
<protein>
    <submittedName>
        <fullName evidence="1">DUF488 family protein</fullName>
    </submittedName>
</protein>
<keyword evidence="2" id="KW-1185">Reference proteome</keyword>
<evidence type="ECO:0000313" key="2">
    <source>
        <dbReference type="Proteomes" id="UP001166191"/>
    </source>
</evidence>
<dbReference type="Proteomes" id="UP001166191">
    <property type="component" value="Unassembled WGS sequence"/>
</dbReference>
<dbReference type="Pfam" id="PF22752">
    <property type="entry name" value="DUF488-N3i"/>
    <property type="match status" value="1"/>
</dbReference>
<dbReference type="RefSeq" id="WP_216032248.1">
    <property type="nucleotide sequence ID" value="NZ_JAHKNG010000006.1"/>
</dbReference>
<dbReference type="InterPro" id="IPR052552">
    <property type="entry name" value="YeaO-like"/>
</dbReference>
<evidence type="ECO:0000313" key="1">
    <source>
        <dbReference type="EMBL" id="MBU3029553.1"/>
    </source>
</evidence>
<dbReference type="PANTHER" id="PTHR36849:SF1">
    <property type="entry name" value="CYTOPLASMIC PROTEIN"/>
    <property type="match status" value="1"/>
</dbReference>